<reference evidence="2" key="1">
    <citation type="journal article" date="2022" name="Mol. Ecol. Resour.">
        <title>The genomes of chicory, endive, great burdock and yacon provide insights into Asteraceae palaeo-polyploidization history and plant inulin production.</title>
        <authorList>
            <person name="Fan W."/>
            <person name="Wang S."/>
            <person name="Wang H."/>
            <person name="Wang A."/>
            <person name="Jiang F."/>
            <person name="Liu H."/>
            <person name="Zhao H."/>
            <person name="Xu D."/>
            <person name="Zhang Y."/>
        </authorList>
    </citation>
    <scope>NUCLEOTIDE SEQUENCE [LARGE SCALE GENOMIC DNA]</scope>
    <source>
        <strain evidence="2">cv. Yunnan</strain>
    </source>
</reference>
<organism evidence="1 2">
    <name type="scientific">Smallanthus sonchifolius</name>
    <dbReference type="NCBI Taxonomy" id="185202"/>
    <lineage>
        <taxon>Eukaryota</taxon>
        <taxon>Viridiplantae</taxon>
        <taxon>Streptophyta</taxon>
        <taxon>Embryophyta</taxon>
        <taxon>Tracheophyta</taxon>
        <taxon>Spermatophyta</taxon>
        <taxon>Magnoliopsida</taxon>
        <taxon>eudicotyledons</taxon>
        <taxon>Gunneridae</taxon>
        <taxon>Pentapetalae</taxon>
        <taxon>asterids</taxon>
        <taxon>campanulids</taxon>
        <taxon>Asterales</taxon>
        <taxon>Asteraceae</taxon>
        <taxon>Asteroideae</taxon>
        <taxon>Heliantheae alliance</taxon>
        <taxon>Millerieae</taxon>
        <taxon>Smallanthus</taxon>
    </lineage>
</organism>
<name>A0ACB9JS41_9ASTR</name>
<dbReference type="EMBL" id="CM042020">
    <property type="protein sequence ID" value="KAI3822800.1"/>
    <property type="molecule type" value="Genomic_DNA"/>
</dbReference>
<protein>
    <submittedName>
        <fullName evidence="1">Uncharacterized protein</fullName>
    </submittedName>
</protein>
<gene>
    <name evidence="1" type="ORF">L1987_10398</name>
</gene>
<keyword evidence="2" id="KW-1185">Reference proteome</keyword>
<accession>A0ACB9JS41</accession>
<evidence type="ECO:0000313" key="2">
    <source>
        <dbReference type="Proteomes" id="UP001056120"/>
    </source>
</evidence>
<reference evidence="1 2" key="2">
    <citation type="journal article" date="2022" name="Mol. Ecol. Resour.">
        <title>The genomes of chicory, endive, great burdock and yacon provide insights into Asteraceae paleo-polyploidization history and plant inulin production.</title>
        <authorList>
            <person name="Fan W."/>
            <person name="Wang S."/>
            <person name="Wang H."/>
            <person name="Wang A."/>
            <person name="Jiang F."/>
            <person name="Liu H."/>
            <person name="Zhao H."/>
            <person name="Xu D."/>
            <person name="Zhang Y."/>
        </authorList>
    </citation>
    <scope>NUCLEOTIDE SEQUENCE [LARGE SCALE GENOMIC DNA]</scope>
    <source>
        <strain evidence="2">cv. Yunnan</strain>
        <tissue evidence="1">Leaves</tissue>
    </source>
</reference>
<evidence type="ECO:0000313" key="1">
    <source>
        <dbReference type="EMBL" id="KAI3822800.1"/>
    </source>
</evidence>
<dbReference type="Proteomes" id="UP001056120">
    <property type="component" value="Linkage Group LG03"/>
</dbReference>
<sequence>MVKRLRLSRALTVPETTIIYEACCRMAAKRVSALFLTDSNALLSGLLTDKDGITSVIAHAIDFMNTLASKVITKNLIYVLSDTLAVEALQRMVQGL</sequence>
<comment type="caution">
    <text evidence="1">The sequence shown here is derived from an EMBL/GenBank/DDBJ whole genome shotgun (WGS) entry which is preliminary data.</text>
</comment>
<proteinExistence type="predicted"/>